<feature type="domain" description="Sigma-54 factor interaction" evidence="5">
    <location>
        <begin position="1"/>
        <end position="50"/>
    </location>
</feature>
<dbReference type="GO" id="GO:0006355">
    <property type="term" value="P:regulation of DNA-templated transcription"/>
    <property type="evidence" value="ECO:0007669"/>
    <property type="project" value="InterPro"/>
</dbReference>
<sequence length="127" mass="14616">PLTTYFVERLSKKLNLPELQIDKECLDFFRSYSWPGNVRELRNAIERAAIFCDEGIIRVRDLPPQIARSDTTVRQSDSTQLMTLAEIEMDHIEKVLKFTAGNRTHAAKILGIGLSTLWRKLKTRVLS</sequence>
<dbReference type="InterPro" id="IPR002197">
    <property type="entry name" value="HTH_Fis"/>
</dbReference>
<evidence type="ECO:0000256" key="1">
    <source>
        <dbReference type="ARBA" id="ARBA00022741"/>
    </source>
</evidence>
<dbReference type="InterPro" id="IPR025944">
    <property type="entry name" value="Sigma_54_int_dom_CS"/>
</dbReference>
<protein>
    <recommendedName>
        <fullName evidence="5">Sigma-54 factor interaction domain-containing protein</fullName>
    </recommendedName>
</protein>
<dbReference type="AlphaFoldDB" id="X0XLN0"/>
<dbReference type="Gene3D" id="1.10.10.60">
    <property type="entry name" value="Homeodomain-like"/>
    <property type="match status" value="1"/>
</dbReference>
<dbReference type="InterPro" id="IPR009057">
    <property type="entry name" value="Homeodomain-like_sf"/>
</dbReference>
<evidence type="ECO:0000256" key="3">
    <source>
        <dbReference type="ARBA" id="ARBA00023015"/>
    </source>
</evidence>
<dbReference type="GO" id="GO:0043565">
    <property type="term" value="F:sequence-specific DNA binding"/>
    <property type="evidence" value="ECO:0007669"/>
    <property type="project" value="InterPro"/>
</dbReference>
<accession>X0XLN0</accession>
<dbReference type="InterPro" id="IPR058031">
    <property type="entry name" value="AAA_lid_NorR"/>
</dbReference>
<dbReference type="PROSITE" id="PS00688">
    <property type="entry name" value="SIGMA54_INTERACT_3"/>
    <property type="match status" value="1"/>
</dbReference>
<dbReference type="SUPFAM" id="SSF46689">
    <property type="entry name" value="Homeodomain-like"/>
    <property type="match status" value="1"/>
</dbReference>
<evidence type="ECO:0000256" key="4">
    <source>
        <dbReference type="ARBA" id="ARBA00023163"/>
    </source>
</evidence>
<dbReference type="InterPro" id="IPR002078">
    <property type="entry name" value="Sigma_54_int"/>
</dbReference>
<comment type="caution">
    <text evidence="6">The sequence shown here is derived from an EMBL/GenBank/DDBJ whole genome shotgun (WGS) entry which is preliminary data.</text>
</comment>
<keyword evidence="3" id="KW-0805">Transcription regulation</keyword>
<name>X0XLN0_9ZZZZ</name>
<evidence type="ECO:0000259" key="5">
    <source>
        <dbReference type="PROSITE" id="PS50045"/>
    </source>
</evidence>
<dbReference type="Gene3D" id="1.10.8.60">
    <property type="match status" value="1"/>
</dbReference>
<dbReference type="Pfam" id="PF25601">
    <property type="entry name" value="AAA_lid_14"/>
    <property type="match status" value="1"/>
</dbReference>
<proteinExistence type="predicted"/>
<keyword evidence="2" id="KW-0067">ATP-binding</keyword>
<dbReference type="Pfam" id="PF02954">
    <property type="entry name" value="HTH_8"/>
    <property type="match status" value="1"/>
</dbReference>
<keyword evidence="1" id="KW-0547">Nucleotide-binding</keyword>
<dbReference type="PRINTS" id="PR01590">
    <property type="entry name" value="HTHFIS"/>
</dbReference>
<organism evidence="6">
    <name type="scientific">marine sediment metagenome</name>
    <dbReference type="NCBI Taxonomy" id="412755"/>
    <lineage>
        <taxon>unclassified sequences</taxon>
        <taxon>metagenomes</taxon>
        <taxon>ecological metagenomes</taxon>
    </lineage>
</organism>
<dbReference type="GO" id="GO:0005524">
    <property type="term" value="F:ATP binding"/>
    <property type="evidence" value="ECO:0007669"/>
    <property type="project" value="UniProtKB-KW"/>
</dbReference>
<reference evidence="6" key="1">
    <citation type="journal article" date="2014" name="Front. Microbiol.">
        <title>High frequency of phylogenetically diverse reductive dehalogenase-homologous genes in deep subseafloor sedimentary metagenomes.</title>
        <authorList>
            <person name="Kawai M."/>
            <person name="Futagami T."/>
            <person name="Toyoda A."/>
            <person name="Takaki Y."/>
            <person name="Nishi S."/>
            <person name="Hori S."/>
            <person name="Arai W."/>
            <person name="Tsubouchi T."/>
            <person name="Morono Y."/>
            <person name="Uchiyama I."/>
            <person name="Ito T."/>
            <person name="Fujiyama A."/>
            <person name="Inagaki F."/>
            <person name="Takami H."/>
        </authorList>
    </citation>
    <scope>NUCLEOTIDE SEQUENCE</scope>
    <source>
        <strain evidence="6">Expedition CK06-06</strain>
    </source>
</reference>
<dbReference type="PANTHER" id="PTHR32071">
    <property type="entry name" value="TRANSCRIPTIONAL REGULATORY PROTEIN"/>
    <property type="match status" value="1"/>
</dbReference>
<dbReference type="EMBL" id="BARS01033440">
    <property type="protein sequence ID" value="GAG25871.1"/>
    <property type="molecule type" value="Genomic_DNA"/>
</dbReference>
<evidence type="ECO:0000256" key="2">
    <source>
        <dbReference type="ARBA" id="ARBA00022840"/>
    </source>
</evidence>
<feature type="non-terminal residue" evidence="6">
    <location>
        <position position="1"/>
    </location>
</feature>
<gene>
    <name evidence="6" type="ORF">S01H1_51784</name>
</gene>
<dbReference type="PANTHER" id="PTHR32071:SF57">
    <property type="entry name" value="C4-DICARBOXYLATE TRANSPORT TRANSCRIPTIONAL REGULATORY PROTEIN DCTD"/>
    <property type="match status" value="1"/>
</dbReference>
<evidence type="ECO:0000313" key="6">
    <source>
        <dbReference type="EMBL" id="GAG25871.1"/>
    </source>
</evidence>
<keyword evidence="4" id="KW-0804">Transcription</keyword>
<dbReference type="PROSITE" id="PS50045">
    <property type="entry name" value="SIGMA54_INTERACT_4"/>
    <property type="match status" value="1"/>
</dbReference>